<evidence type="ECO:0000313" key="5">
    <source>
        <dbReference type="EMBL" id="KAK3874779.1"/>
    </source>
</evidence>
<name>A0AAE1KJ87_PETCI</name>
<evidence type="ECO:0000256" key="3">
    <source>
        <dbReference type="SAM" id="MobiDB-lite"/>
    </source>
</evidence>
<accession>A0AAE1KJ87</accession>
<proteinExistence type="predicted"/>
<dbReference type="EMBL" id="JAWQEG010002064">
    <property type="protein sequence ID" value="KAK3874779.1"/>
    <property type="molecule type" value="Genomic_DNA"/>
</dbReference>
<keyword evidence="6" id="KW-1185">Reference proteome</keyword>
<evidence type="ECO:0000256" key="2">
    <source>
        <dbReference type="ARBA" id="ARBA00023242"/>
    </source>
</evidence>
<comment type="caution">
    <text evidence="5">The sequence shown here is derived from an EMBL/GenBank/DDBJ whole genome shotgun (WGS) entry which is preliminary data.</text>
</comment>
<dbReference type="Proteomes" id="UP001286313">
    <property type="component" value="Unassembled WGS sequence"/>
</dbReference>
<keyword evidence="2" id="KW-0539">Nucleus</keyword>
<dbReference type="Pfam" id="PF00808">
    <property type="entry name" value="CBFD_NFYB_HMF"/>
    <property type="match status" value="1"/>
</dbReference>
<evidence type="ECO:0000313" key="6">
    <source>
        <dbReference type="Proteomes" id="UP001286313"/>
    </source>
</evidence>
<dbReference type="Gene3D" id="1.10.20.10">
    <property type="entry name" value="Histone, subunit A"/>
    <property type="match status" value="1"/>
</dbReference>
<dbReference type="AlphaFoldDB" id="A0AAE1KJ87"/>
<dbReference type="GO" id="GO:0006261">
    <property type="term" value="P:DNA-templated DNA replication"/>
    <property type="evidence" value="ECO:0007669"/>
    <property type="project" value="TreeGrafter"/>
</dbReference>
<organism evidence="5 6">
    <name type="scientific">Petrolisthes cinctipes</name>
    <name type="common">Flat porcelain crab</name>
    <dbReference type="NCBI Taxonomy" id="88211"/>
    <lineage>
        <taxon>Eukaryota</taxon>
        <taxon>Metazoa</taxon>
        <taxon>Ecdysozoa</taxon>
        <taxon>Arthropoda</taxon>
        <taxon>Crustacea</taxon>
        <taxon>Multicrustacea</taxon>
        <taxon>Malacostraca</taxon>
        <taxon>Eumalacostraca</taxon>
        <taxon>Eucarida</taxon>
        <taxon>Decapoda</taxon>
        <taxon>Pleocyemata</taxon>
        <taxon>Anomura</taxon>
        <taxon>Galatheoidea</taxon>
        <taxon>Porcellanidae</taxon>
        <taxon>Petrolisthes</taxon>
    </lineage>
</organism>
<dbReference type="PANTHER" id="PTHR10252:SF79">
    <property type="entry name" value="DNA POLYMERASE EPSILON SUBUNIT 4"/>
    <property type="match status" value="1"/>
</dbReference>
<feature type="domain" description="Transcription factor CBF/NF-Y/archaeal histone" evidence="4">
    <location>
        <begin position="80"/>
        <end position="143"/>
    </location>
</feature>
<feature type="region of interest" description="Disordered" evidence="3">
    <location>
        <begin position="27"/>
        <end position="54"/>
    </location>
</feature>
<dbReference type="GO" id="GO:0008622">
    <property type="term" value="C:epsilon DNA polymerase complex"/>
    <property type="evidence" value="ECO:0007669"/>
    <property type="project" value="TreeGrafter"/>
</dbReference>
<feature type="compositionally biased region" description="Gly residues" evidence="3">
    <location>
        <begin position="31"/>
        <end position="41"/>
    </location>
</feature>
<protein>
    <recommendedName>
        <fullName evidence="4">Transcription factor CBF/NF-Y/archaeal histone domain-containing protein</fullName>
    </recommendedName>
</protein>
<dbReference type="InterPro" id="IPR009072">
    <property type="entry name" value="Histone-fold"/>
</dbReference>
<dbReference type="InterPro" id="IPR050568">
    <property type="entry name" value="Transcr_DNA_Rep_Reg"/>
</dbReference>
<gene>
    <name evidence="5" type="ORF">Pcinc_020315</name>
</gene>
<comment type="subcellular location">
    <subcellularLocation>
        <location evidence="1">Nucleus</location>
    </subcellularLocation>
</comment>
<dbReference type="CDD" id="cd22929">
    <property type="entry name" value="HFD_POLE4-like"/>
    <property type="match status" value="1"/>
</dbReference>
<dbReference type="GO" id="GO:0046982">
    <property type="term" value="F:protein heterodimerization activity"/>
    <property type="evidence" value="ECO:0007669"/>
    <property type="project" value="InterPro"/>
</dbReference>
<dbReference type="PANTHER" id="PTHR10252">
    <property type="entry name" value="HISTONE-LIKE TRANSCRIPTION FACTOR CCAAT-RELATED"/>
    <property type="match status" value="1"/>
</dbReference>
<sequence length="157" mass="16536">MASEMNNTNPELGEDGIEMMEEVIETEGGGEGETGGGGEGGDIEKGGGGDGNEGVAMMEEVVETGGGAEGGDEERGTGLRLPISRVKKIMKADPDLNITSQDAVYVLTKATELFVESLVQEAYQFTCQARKKTVSRRDIDNCIEAIEALAFLDGALE</sequence>
<dbReference type="SUPFAM" id="SSF47113">
    <property type="entry name" value="Histone-fold"/>
    <property type="match status" value="1"/>
</dbReference>
<evidence type="ECO:0000259" key="4">
    <source>
        <dbReference type="Pfam" id="PF00808"/>
    </source>
</evidence>
<dbReference type="InterPro" id="IPR003958">
    <property type="entry name" value="CBFA_NFYB_domain"/>
</dbReference>
<reference evidence="5" key="1">
    <citation type="submission" date="2023-10" db="EMBL/GenBank/DDBJ databases">
        <title>Genome assemblies of two species of porcelain crab, Petrolisthes cinctipes and Petrolisthes manimaculis (Anomura: Porcellanidae).</title>
        <authorList>
            <person name="Angst P."/>
        </authorList>
    </citation>
    <scope>NUCLEOTIDE SEQUENCE</scope>
    <source>
        <strain evidence="5">PB745_01</strain>
        <tissue evidence="5">Gill</tissue>
    </source>
</reference>
<evidence type="ECO:0000256" key="1">
    <source>
        <dbReference type="ARBA" id="ARBA00004123"/>
    </source>
</evidence>